<dbReference type="InterPro" id="IPR002172">
    <property type="entry name" value="LDrepeatLR_classA_rpt"/>
</dbReference>
<comment type="subcellular location">
    <subcellularLocation>
        <location evidence="1">Secreted</location>
    </subcellularLocation>
</comment>
<dbReference type="GO" id="GO:0050840">
    <property type="term" value="F:extracellular matrix binding"/>
    <property type="evidence" value="ECO:0007669"/>
    <property type="project" value="TreeGrafter"/>
</dbReference>
<dbReference type="SUPFAM" id="SSF57362">
    <property type="entry name" value="BPTI-like"/>
    <property type="match status" value="3"/>
</dbReference>
<evidence type="ECO:0000256" key="6">
    <source>
        <dbReference type="ARBA" id="ARBA00022900"/>
    </source>
</evidence>
<dbReference type="PRINTS" id="PR00759">
    <property type="entry name" value="BASICPTASE"/>
</dbReference>
<dbReference type="InterPro" id="IPR001134">
    <property type="entry name" value="Netrin_domain"/>
</dbReference>
<comment type="caution">
    <text evidence="13">The sequence shown here is derived from an EMBL/GenBank/DDBJ whole genome shotgun (WGS) entry which is preliminary data.</text>
</comment>
<keyword evidence="10" id="KW-0357">Heparan sulfate</keyword>
<proteinExistence type="inferred from homology"/>
<dbReference type="InterPro" id="IPR018933">
    <property type="entry name" value="Netrin_module_non-TIMP"/>
</dbReference>
<dbReference type="FunFam" id="3.30.60.30:FF:000024">
    <property type="entry name" value="Transmembrane agrin"/>
    <property type="match status" value="2"/>
</dbReference>
<dbReference type="PROSITE" id="PS51465">
    <property type="entry name" value="KAZAL_2"/>
    <property type="match status" value="11"/>
</dbReference>
<dbReference type="SUPFAM" id="SSF50242">
    <property type="entry name" value="TIMP-like"/>
    <property type="match status" value="1"/>
</dbReference>
<dbReference type="CDD" id="cd00191">
    <property type="entry name" value="TY"/>
    <property type="match status" value="4"/>
</dbReference>
<keyword evidence="5" id="KW-0732">Signal</keyword>
<keyword evidence="8 11" id="KW-1015">Disulfide bond</keyword>
<evidence type="ECO:0000256" key="4">
    <source>
        <dbReference type="ARBA" id="ARBA00022690"/>
    </source>
</evidence>
<dbReference type="PROSITE" id="PS50279">
    <property type="entry name" value="BPTI_KUNITZ_2"/>
    <property type="match status" value="3"/>
</dbReference>
<evidence type="ECO:0000256" key="9">
    <source>
        <dbReference type="ARBA" id="ARBA00023180"/>
    </source>
</evidence>
<dbReference type="GO" id="GO:0005509">
    <property type="term" value="F:calcium ion binding"/>
    <property type="evidence" value="ECO:0007669"/>
    <property type="project" value="TreeGrafter"/>
</dbReference>
<dbReference type="SUPFAM" id="SSF57610">
    <property type="entry name" value="Thyroglobulin type-1 domain"/>
    <property type="match status" value="4"/>
</dbReference>
<dbReference type="Gene3D" id="3.30.60.30">
    <property type="match status" value="11"/>
</dbReference>
<dbReference type="SMART" id="SM00280">
    <property type="entry name" value="KAZAL"/>
    <property type="match status" value="11"/>
</dbReference>
<feature type="disulfide bond" evidence="12">
    <location>
        <begin position="606"/>
        <end position="613"/>
    </location>
</feature>
<keyword evidence="14" id="KW-1185">Reference proteome</keyword>
<feature type="disulfide bond" evidence="12">
    <location>
        <begin position="1206"/>
        <end position="1213"/>
    </location>
</feature>
<dbReference type="PROSITE" id="PS50189">
    <property type="entry name" value="NTR"/>
    <property type="match status" value="1"/>
</dbReference>
<evidence type="ECO:0000256" key="11">
    <source>
        <dbReference type="PROSITE-ProRule" id="PRU00124"/>
    </source>
</evidence>
<feature type="disulfide bond" evidence="11">
    <location>
        <begin position="412"/>
        <end position="427"/>
    </location>
</feature>
<keyword evidence="6" id="KW-0722">Serine protease inhibitor</keyword>
<dbReference type="InterPro" id="IPR020901">
    <property type="entry name" value="Prtase_inh_Kunz-CS"/>
</dbReference>
<dbReference type="PROSITE" id="PS51162">
    <property type="entry name" value="THYROGLOBULIN_1_2"/>
    <property type="match status" value="4"/>
</dbReference>
<dbReference type="InterPro" id="IPR000716">
    <property type="entry name" value="Thyroglobulin_1"/>
</dbReference>
<evidence type="ECO:0000256" key="1">
    <source>
        <dbReference type="ARBA" id="ARBA00004613"/>
    </source>
</evidence>
<accession>A0A6S7GJ66</accession>
<dbReference type="PANTHER" id="PTHR13866">
    <property type="entry name" value="SPARC OSTEONECTIN"/>
    <property type="match status" value="1"/>
</dbReference>
<feature type="disulfide bond" evidence="12">
    <location>
        <begin position="1070"/>
        <end position="1090"/>
    </location>
</feature>
<dbReference type="InterPro" id="IPR008993">
    <property type="entry name" value="TIMP-like_OB-fold"/>
</dbReference>
<dbReference type="Pfam" id="PF07648">
    <property type="entry name" value="Kazal_2"/>
    <property type="match status" value="11"/>
</dbReference>
<dbReference type="Gene3D" id="4.10.400.10">
    <property type="entry name" value="Low-density Lipoprotein Receptor"/>
    <property type="match status" value="1"/>
</dbReference>
<dbReference type="Pfam" id="PF01759">
    <property type="entry name" value="NTR"/>
    <property type="match status" value="1"/>
</dbReference>
<dbReference type="InterPro" id="IPR036880">
    <property type="entry name" value="Kunitz_BPTI_sf"/>
</dbReference>
<dbReference type="SUPFAM" id="SSF57424">
    <property type="entry name" value="LDL receptor-like module"/>
    <property type="match status" value="1"/>
</dbReference>
<dbReference type="SMART" id="SM00211">
    <property type="entry name" value="TY"/>
    <property type="match status" value="4"/>
</dbReference>
<dbReference type="CDD" id="cd00104">
    <property type="entry name" value="KAZAL_FS"/>
    <property type="match status" value="11"/>
</dbReference>
<comment type="similarity">
    <text evidence="2">Belongs to the WFIKKN family.</text>
</comment>
<feature type="disulfide bond" evidence="12">
    <location>
        <begin position="615"/>
        <end position="635"/>
    </location>
</feature>
<dbReference type="OrthoDB" id="126772at2759"/>
<evidence type="ECO:0000256" key="5">
    <source>
        <dbReference type="ARBA" id="ARBA00022729"/>
    </source>
</evidence>
<dbReference type="SMART" id="SM00192">
    <property type="entry name" value="LDLa"/>
    <property type="match status" value="1"/>
</dbReference>
<dbReference type="PANTHER" id="PTHR13866:SF29">
    <property type="entry name" value="FOLLISTATIN"/>
    <property type="match status" value="1"/>
</dbReference>
<evidence type="ECO:0000256" key="10">
    <source>
        <dbReference type="ARBA" id="ARBA00023207"/>
    </source>
</evidence>
<comment type="caution">
    <text evidence="11">Lacks conserved residue(s) required for the propagation of feature annotation.</text>
</comment>
<dbReference type="PROSITE" id="PS00484">
    <property type="entry name" value="THYROGLOBULIN_1_1"/>
    <property type="match status" value="2"/>
</dbReference>
<dbReference type="Pfam" id="PF00086">
    <property type="entry name" value="Thyroglobulin_1"/>
    <property type="match status" value="4"/>
</dbReference>
<keyword evidence="3" id="KW-0964">Secreted</keyword>
<organism evidence="13 14">
    <name type="scientific">Paramuricea clavata</name>
    <name type="common">Red gorgonian</name>
    <name type="synonym">Violescent sea-whip</name>
    <dbReference type="NCBI Taxonomy" id="317549"/>
    <lineage>
        <taxon>Eukaryota</taxon>
        <taxon>Metazoa</taxon>
        <taxon>Cnidaria</taxon>
        <taxon>Anthozoa</taxon>
        <taxon>Octocorallia</taxon>
        <taxon>Malacalcyonacea</taxon>
        <taxon>Plexauridae</taxon>
        <taxon>Paramuricea</taxon>
    </lineage>
</organism>
<dbReference type="FunFam" id="4.10.410.10:FF:000004">
    <property type="entry name" value="Tissue factor pathway inhibitor"/>
    <property type="match status" value="1"/>
</dbReference>
<dbReference type="SMART" id="SM00131">
    <property type="entry name" value="KU"/>
    <property type="match status" value="3"/>
</dbReference>
<dbReference type="FunFam" id="4.10.410.10:FF:000020">
    <property type="entry name" value="Collagen, type VI, alpha 3"/>
    <property type="match status" value="1"/>
</dbReference>
<dbReference type="InterPro" id="IPR003645">
    <property type="entry name" value="Fol_N"/>
</dbReference>
<dbReference type="CDD" id="cd00112">
    <property type="entry name" value="LDLa"/>
    <property type="match status" value="1"/>
</dbReference>
<dbReference type="Pfam" id="PF00057">
    <property type="entry name" value="Ldl_recept_a"/>
    <property type="match status" value="1"/>
</dbReference>
<dbReference type="InterPro" id="IPR036058">
    <property type="entry name" value="Kazal_dom_sf"/>
</dbReference>
<protein>
    <submittedName>
        <fullName evidence="13">Agrin-like, partial</fullName>
    </submittedName>
</protein>
<dbReference type="InterPro" id="IPR008197">
    <property type="entry name" value="WAP_dom"/>
</dbReference>
<dbReference type="Proteomes" id="UP001152795">
    <property type="component" value="Unassembled WGS sequence"/>
</dbReference>
<dbReference type="Pfam" id="PF00014">
    <property type="entry name" value="Kunitz_BPTI"/>
    <property type="match status" value="3"/>
</dbReference>
<dbReference type="PROSITE" id="PS51390">
    <property type="entry name" value="WAP"/>
    <property type="match status" value="1"/>
</dbReference>
<evidence type="ECO:0000256" key="2">
    <source>
        <dbReference type="ARBA" id="ARBA00005743"/>
    </source>
</evidence>
<keyword evidence="7" id="KW-0654">Proteoglycan</keyword>
<keyword evidence="4" id="KW-0646">Protease inhibitor</keyword>
<dbReference type="SMART" id="SM00274">
    <property type="entry name" value="FOLN"/>
    <property type="match status" value="10"/>
</dbReference>
<dbReference type="PROSITE" id="PS50068">
    <property type="entry name" value="LDLRA_2"/>
    <property type="match status" value="1"/>
</dbReference>
<feature type="disulfide bond" evidence="12">
    <location>
        <begin position="543"/>
        <end position="563"/>
    </location>
</feature>
<evidence type="ECO:0000313" key="14">
    <source>
        <dbReference type="Proteomes" id="UP001152795"/>
    </source>
</evidence>
<evidence type="ECO:0000256" key="8">
    <source>
        <dbReference type="ARBA" id="ARBA00023157"/>
    </source>
</evidence>
<evidence type="ECO:0000256" key="3">
    <source>
        <dbReference type="ARBA" id="ARBA00022525"/>
    </source>
</evidence>
<dbReference type="CDD" id="cd22593">
    <property type="entry name" value="Kunitz_conkunitzin"/>
    <property type="match status" value="1"/>
</dbReference>
<reference evidence="13" key="1">
    <citation type="submission" date="2020-04" db="EMBL/GenBank/DDBJ databases">
        <authorList>
            <person name="Alioto T."/>
            <person name="Alioto T."/>
            <person name="Gomez Garrido J."/>
        </authorList>
    </citation>
    <scope>NUCLEOTIDE SEQUENCE</scope>
    <source>
        <strain evidence="13">A484AB</strain>
    </source>
</reference>
<dbReference type="SMART" id="SM00217">
    <property type="entry name" value="WAP"/>
    <property type="match status" value="1"/>
</dbReference>
<keyword evidence="9" id="KW-0325">Glycoprotein</keyword>
<dbReference type="GO" id="GO:0004867">
    <property type="term" value="F:serine-type endopeptidase inhibitor activity"/>
    <property type="evidence" value="ECO:0007669"/>
    <property type="project" value="UniProtKB-KW"/>
</dbReference>
<dbReference type="InterPro" id="IPR036857">
    <property type="entry name" value="Thyroglobulin_1_sf"/>
</dbReference>
<dbReference type="PROSITE" id="PS00280">
    <property type="entry name" value="BPTI_KUNITZ_1"/>
    <property type="match status" value="2"/>
</dbReference>
<evidence type="ECO:0000256" key="12">
    <source>
        <dbReference type="PROSITE-ProRule" id="PRU00500"/>
    </source>
</evidence>
<dbReference type="Gene3D" id="4.10.410.10">
    <property type="entry name" value="Pancreatic trypsin inhibitor Kunitz domain"/>
    <property type="match status" value="3"/>
</dbReference>
<dbReference type="GO" id="GO:0005615">
    <property type="term" value="C:extracellular space"/>
    <property type="evidence" value="ECO:0007669"/>
    <property type="project" value="TreeGrafter"/>
</dbReference>
<dbReference type="EMBL" id="CACRXK020000826">
    <property type="protein sequence ID" value="CAB3985090.1"/>
    <property type="molecule type" value="Genomic_DNA"/>
</dbReference>
<dbReference type="InterPro" id="IPR036055">
    <property type="entry name" value="LDL_receptor-like_sf"/>
</dbReference>
<sequence>MKILAIFALVFVLYSPDVLGYGRSKEGKCPPLTGNENCAFKLLNSEYDQCTGQDIECHGDDKCCEDGCGGYECRLAVDLPPLPVIEPHCGAGDQCEAANITYCQENDCTKCCRHNSVCSPSGEHITKDECEKNLCKDILCPGQGEICKLDKYHRAICDCPRECPPDVPDMLVCGSDGETYQNECEMNMSACVTGDRISALHKGVCLPPTQKSPLEICSLAKDIGYGWTLELNYYFNKEKGICEGFLYHGKGGNENNFDIYKDCDDMCADTITDVCVLPKLVGPCRAAFPRWHFNSRVQRCERFTYGGCAGNANNFKSEEDCNNQCVCRLPKAQGVCKGYFPSWFFNIETGKCEKFVYGGCGGNMNRFYNKERCEKACGVGEEIPIVLKPQCHGKNKFNCRSIKKCLPASLKCNGVDDCGDNSDEEGCDPCANKKCDFYATCVTTENNTALCDCPTLCTADWAPVCGSDNETYPNLCNMKVESCLKQKMITKVRDGECNARAKTKCELERTKQQQRLLFGSYIPQCDEDGSYSSAQCHESYCWCVDGEGNKLLETEMRFDKPNCTKIEGREKSKCEKERDDARENNPLVGAFIPECEEDGSYSEIQCYGSTGSCWCVDSEGNELAETKVRSDRINCTKDGPAPTEPPFNICDLTLCEFGKCVLVDGNATCQCNKVCPLIYAPVCGSDNETYPNLCVMESQGCEKEEHIEVQHVGNCGGPPPTEPPFNICDVTLCEFGRCVLVDGNATCQCNKACPFIYAPVCGTDNETYPNLCVMESQGCVKEEHIEVQHVGNCGRPPPTEPPFNICDVTLCEFGRCVLVDGNATCQCNKACPRIYAPVCGTDNETYPNLCVMESQGCEKEEHIEIQHVGNCEEKDPCKDVECDFYSRCVALQNGSTICECPEICTSLYQPICGSDNETYSNLCEMMVTSCTQQELITKDYDGECSMPIGGSVNPCQDFECEFYATCVPLKNGSKICECPRICTREYDPVCGSDGMTYSNACEMKVTSCEQQELITKQYDGKCGGARGGRPKSKCEKGRDGRKLLGAFTPKCEKDGSYSEVQCRSTGYCWCVDGEGDEVVGSKVKFGRPNCSEELPPTNPPFDPCDISLCDFGICVNVNGTATCVCNNACPFIEEPVCGSDNKTYANLCVMDAEACERKEYINVKHKGSCGTKSECQRKLHEALTKPRPGRRTPSCEEDGSYSPKQCHGSTGYCWCVNRRGERIPGTLLRYGQVDQLNCSQVVESDPCAVVKCDFYATCVPLDNGDHICDCPRFCTRENKPVCASNGETYANECEMRVSSCRKLEMLFVESFGECGSQPPTDPPFDPCDISLCDFGVCVNLKGTVTCVCNKACPFIEQPVCGSDNKTYSNLCVMDAEACERKERISVIFDGPCEEAQPNTIDQCASTECSYNSQCEVVNGSARCVCEKGCTKELDPKCGSDNITYGNPCELRRASCEEMREINIVKDGECAIPTTAQPAVATTKALPKCKNCPTFGKNNIVKSFCSWFNKFVIIGEILNTSKSGKEISVKVETKFKPTATKTKFTPQNTVKIRVQKSPRCVCDNLQFKKNEKYVLMGRKTKSKKIFVIKWKTGFVEKVSKQLVDKLTKTSERAKTWRLCALRKSG</sequence>
<gene>
    <name evidence="13" type="ORF">PACLA_8A016346</name>
</gene>
<dbReference type="SUPFAM" id="SSF100895">
    <property type="entry name" value="Kazal-type serine protease inhibitors"/>
    <property type="match status" value="11"/>
</dbReference>
<dbReference type="CDD" id="cd00109">
    <property type="entry name" value="Kunitz-type"/>
    <property type="match status" value="1"/>
</dbReference>
<name>A0A6S7GJ66_PARCT</name>
<evidence type="ECO:0000313" key="13">
    <source>
        <dbReference type="EMBL" id="CAB3985090.1"/>
    </source>
</evidence>
<dbReference type="InterPro" id="IPR002350">
    <property type="entry name" value="Kazal_dom"/>
</dbReference>
<dbReference type="InterPro" id="IPR002223">
    <property type="entry name" value="Kunitz_BPTI"/>
</dbReference>
<evidence type="ECO:0000256" key="7">
    <source>
        <dbReference type="ARBA" id="ARBA00022974"/>
    </source>
</evidence>
<dbReference type="GO" id="GO:0005518">
    <property type="term" value="F:collagen binding"/>
    <property type="evidence" value="ECO:0007669"/>
    <property type="project" value="TreeGrafter"/>
</dbReference>
<dbReference type="Gene3D" id="4.10.800.10">
    <property type="entry name" value="Thyroglobulin type-1"/>
    <property type="match status" value="4"/>
</dbReference>